<comment type="caution">
    <text evidence="4">The sequence shown here is derived from an EMBL/GenBank/DDBJ whole genome shotgun (WGS) entry which is preliminary data.</text>
</comment>
<dbReference type="GO" id="GO:0016491">
    <property type="term" value="F:oxidoreductase activity"/>
    <property type="evidence" value="ECO:0007669"/>
    <property type="project" value="UniProtKB-KW"/>
</dbReference>
<dbReference type="SUPFAM" id="SSF51735">
    <property type="entry name" value="NAD(P)-binding Rossmann-fold domains"/>
    <property type="match status" value="1"/>
</dbReference>
<name>A0A9P9Y854_9HYPO</name>
<dbReference type="InterPro" id="IPR036291">
    <property type="entry name" value="NAD(P)-bd_dom_sf"/>
</dbReference>
<feature type="region of interest" description="Disordered" evidence="3">
    <location>
        <begin position="302"/>
        <end position="344"/>
    </location>
</feature>
<proteinExistence type="inferred from homology"/>
<protein>
    <submittedName>
        <fullName evidence="4">Oxidoreductase-like protein</fullName>
    </submittedName>
</protein>
<keyword evidence="5" id="KW-1185">Reference proteome</keyword>
<dbReference type="GeneID" id="75834616"/>
<sequence length="431" mass="46379">MPLSSPAAGTPSGTASTPGGPPTVTPHAPRERSYQPQSQLPPPSAQPHPSFPTHNSPRTWLLTSACSPLAVRLIRQLLDHGDYIVACLPPHEIDHPDRGAEFRELIAECKEGGKDAEGRDRDGWKERIRGIRCDGRGMAGCGAAIAEAVEVFGRIDIVLCCKSEAVVGTVEELSTTPVTRNLVRDQFENLFFSQVNFIKAALPVLREQHTGHIVALTSTGGHIATPGMSMYSAATWGLEGFCDSLAYEVAPFNIKITIVQPNQEIQSLTNRLTFAPQIPAYKDAFDSAPNIRDILGNVLNTDPETAIPRPPTPPATEPVATPDSDVEDTNLEPDPGRGDVFQRYPRLPPGAAEKLVMETVHALTAIGGHENPPARHIVGTDAAIAVREKLKTVSEELEDFVDASLAVDIFDSEVLDEAREGDRGVEKSPAA</sequence>
<dbReference type="PANTHER" id="PTHR43976">
    <property type="entry name" value="SHORT CHAIN DEHYDROGENASE"/>
    <property type="match status" value="1"/>
</dbReference>
<dbReference type="Proteomes" id="UP001055219">
    <property type="component" value="Unassembled WGS sequence"/>
</dbReference>
<comment type="similarity">
    <text evidence="1">Belongs to the short-chain dehydrogenases/reductases (SDR) family.</text>
</comment>
<dbReference type="Gene3D" id="3.40.50.720">
    <property type="entry name" value="NAD(P)-binding Rossmann-like Domain"/>
    <property type="match status" value="1"/>
</dbReference>
<reference evidence="4" key="2">
    <citation type="submission" date="2022-07" db="EMBL/GenBank/DDBJ databases">
        <authorList>
            <person name="Goncalves M.F.M."/>
            <person name="Hilario S."/>
            <person name="Van De Peer Y."/>
            <person name="Esteves A.C."/>
            <person name="Alves A."/>
        </authorList>
    </citation>
    <scope>NUCLEOTIDE SEQUENCE</scope>
    <source>
        <strain evidence="4">MUM 19.33</strain>
    </source>
</reference>
<dbReference type="AlphaFoldDB" id="A0A9P9Y854"/>
<evidence type="ECO:0000256" key="3">
    <source>
        <dbReference type="SAM" id="MobiDB-lite"/>
    </source>
</evidence>
<dbReference type="RefSeq" id="XP_051365906.1">
    <property type="nucleotide sequence ID" value="XM_051502745.1"/>
</dbReference>
<dbReference type="PANTHER" id="PTHR43976:SF16">
    <property type="entry name" value="SHORT-CHAIN DEHYDROGENASE_REDUCTASE FAMILY PROTEIN"/>
    <property type="match status" value="1"/>
</dbReference>
<dbReference type="InterPro" id="IPR002347">
    <property type="entry name" value="SDR_fam"/>
</dbReference>
<evidence type="ECO:0000313" key="4">
    <source>
        <dbReference type="EMBL" id="KAI6785050.1"/>
    </source>
</evidence>
<dbReference type="Pfam" id="PF00106">
    <property type="entry name" value="adh_short"/>
    <property type="match status" value="1"/>
</dbReference>
<dbReference type="EMBL" id="JAGIXG020000003">
    <property type="protein sequence ID" value="KAI6785050.1"/>
    <property type="molecule type" value="Genomic_DNA"/>
</dbReference>
<evidence type="ECO:0000313" key="5">
    <source>
        <dbReference type="Proteomes" id="UP001055219"/>
    </source>
</evidence>
<evidence type="ECO:0000256" key="2">
    <source>
        <dbReference type="ARBA" id="ARBA00023002"/>
    </source>
</evidence>
<gene>
    <name evidence="4" type="ORF">J7T54_008144</name>
</gene>
<feature type="compositionally biased region" description="Low complexity" evidence="3">
    <location>
        <begin position="1"/>
        <end position="18"/>
    </location>
</feature>
<keyword evidence="2" id="KW-0560">Oxidoreductase</keyword>
<dbReference type="InterPro" id="IPR051911">
    <property type="entry name" value="SDR_oxidoreductase"/>
</dbReference>
<organism evidence="4 5">
    <name type="scientific">Emericellopsis cladophorae</name>
    <dbReference type="NCBI Taxonomy" id="2686198"/>
    <lineage>
        <taxon>Eukaryota</taxon>
        <taxon>Fungi</taxon>
        <taxon>Dikarya</taxon>
        <taxon>Ascomycota</taxon>
        <taxon>Pezizomycotina</taxon>
        <taxon>Sordariomycetes</taxon>
        <taxon>Hypocreomycetidae</taxon>
        <taxon>Hypocreales</taxon>
        <taxon>Bionectriaceae</taxon>
        <taxon>Emericellopsis</taxon>
    </lineage>
</organism>
<feature type="region of interest" description="Disordered" evidence="3">
    <location>
        <begin position="1"/>
        <end position="56"/>
    </location>
</feature>
<accession>A0A9P9Y854</accession>
<feature type="compositionally biased region" description="Pro residues" evidence="3">
    <location>
        <begin position="39"/>
        <end position="50"/>
    </location>
</feature>
<evidence type="ECO:0000256" key="1">
    <source>
        <dbReference type="ARBA" id="ARBA00006484"/>
    </source>
</evidence>
<dbReference type="OrthoDB" id="1933717at2759"/>
<reference evidence="4" key="1">
    <citation type="journal article" date="2021" name="J Fungi (Basel)">
        <title>Genomic and Metabolomic Analyses of the Marine Fungus Emericellopsis cladophorae: Insights into Saltwater Adaptability Mechanisms and Its Biosynthetic Potential.</title>
        <authorList>
            <person name="Goncalves M.F.M."/>
            <person name="Hilario S."/>
            <person name="Van de Peer Y."/>
            <person name="Esteves A.C."/>
            <person name="Alves A."/>
        </authorList>
    </citation>
    <scope>NUCLEOTIDE SEQUENCE</scope>
    <source>
        <strain evidence="4">MUM 19.33</strain>
    </source>
</reference>